<proteinExistence type="predicted"/>
<protein>
    <submittedName>
        <fullName evidence="2">Uncharacterized protein</fullName>
    </submittedName>
</protein>
<name>A0AA48KEX2_9BACT</name>
<evidence type="ECO:0000256" key="1">
    <source>
        <dbReference type="SAM" id="MobiDB-lite"/>
    </source>
</evidence>
<sequence length="88" mass="9882">MDIPDNLKALVDRLGESMVRALAQDPEVRTLAREVQEWGYDIALVMEATIALQPRSALEAEEPGAPEPEAAPWSEEDRAFLRTFRISM</sequence>
<organism evidence="2 3">
    <name type="scientific">Mesoterricola sediminis</name>
    <dbReference type="NCBI Taxonomy" id="2927980"/>
    <lineage>
        <taxon>Bacteria</taxon>
        <taxon>Pseudomonadati</taxon>
        <taxon>Acidobacteriota</taxon>
        <taxon>Holophagae</taxon>
        <taxon>Holophagales</taxon>
        <taxon>Holophagaceae</taxon>
        <taxon>Mesoterricola</taxon>
    </lineage>
</organism>
<reference evidence="2" key="1">
    <citation type="journal article" date="2023" name="Int. J. Syst. Evol. Microbiol.">
        <title>Mesoterricola silvestris gen. nov., sp. nov., Mesoterricola sediminis sp. nov., Geothrix oryzae sp. nov., Geothrix edaphica sp. nov., Geothrix rubra sp. nov., and Geothrix limicola sp. nov., six novel members of Acidobacteriota isolated from soils.</title>
        <authorList>
            <person name="Itoh H."/>
            <person name="Sugisawa Y."/>
            <person name="Mise K."/>
            <person name="Xu Z."/>
            <person name="Kuniyasu M."/>
            <person name="Ushijima N."/>
            <person name="Kawano K."/>
            <person name="Kobayashi E."/>
            <person name="Shiratori Y."/>
            <person name="Masuda Y."/>
            <person name="Senoo K."/>
        </authorList>
    </citation>
    <scope>NUCLEOTIDE SEQUENCE</scope>
    <source>
        <strain evidence="2">W786</strain>
    </source>
</reference>
<feature type="region of interest" description="Disordered" evidence="1">
    <location>
        <begin position="56"/>
        <end position="76"/>
    </location>
</feature>
<dbReference type="RefSeq" id="WP_243329023.1">
    <property type="nucleotide sequence ID" value="NZ_AP027081.1"/>
</dbReference>
<dbReference type="KEGG" id="msea:METESE_34430"/>
<dbReference type="EMBL" id="AP027081">
    <property type="protein sequence ID" value="BDU78485.1"/>
    <property type="molecule type" value="Genomic_DNA"/>
</dbReference>
<dbReference type="Proteomes" id="UP001228113">
    <property type="component" value="Chromosome"/>
</dbReference>
<evidence type="ECO:0000313" key="3">
    <source>
        <dbReference type="Proteomes" id="UP001228113"/>
    </source>
</evidence>
<keyword evidence="3" id="KW-1185">Reference proteome</keyword>
<dbReference type="AlphaFoldDB" id="A0AA48KEX2"/>
<evidence type="ECO:0000313" key="2">
    <source>
        <dbReference type="EMBL" id="BDU78485.1"/>
    </source>
</evidence>
<accession>A0AA48KEX2</accession>
<gene>
    <name evidence="2" type="ORF">METESE_34430</name>
</gene>